<reference evidence="1 2" key="1">
    <citation type="submission" date="2021-02" db="EMBL/GenBank/DDBJ databases">
        <title>FDA dAtabase for Regulatory Grade micrObial Sequences (FDA-ARGOS): Supporting development and validation of Infectious Disease Dx tests.</title>
        <authorList>
            <person name="Minogue T."/>
            <person name="Wolcott M."/>
            <person name="Wasieloski L."/>
            <person name="Aguilar W."/>
            <person name="Moore D."/>
            <person name="Jaissle J."/>
            <person name="Tallon L."/>
            <person name="Sadzewicz L."/>
            <person name="Zhao X."/>
            <person name="Boylan J."/>
            <person name="Ott S."/>
            <person name="Bowen H."/>
            <person name="Vavikolanu K."/>
            <person name="Mehta A."/>
            <person name="Aluvathingal J."/>
            <person name="Nadendla S."/>
            <person name="Yan Y."/>
            <person name="Sichtig H."/>
        </authorList>
    </citation>
    <scope>NUCLEOTIDE SEQUENCE [LARGE SCALE GENOMIC DNA]</scope>
    <source>
        <strain evidence="1 2">FDAARGOS_1272</strain>
    </source>
</reference>
<dbReference type="AlphaFoldDB" id="A0A892IBD5"/>
<accession>A0A892IBD5</accession>
<dbReference type="InterPro" id="IPR028958">
    <property type="entry name" value="Imm42"/>
</dbReference>
<dbReference type="RefSeq" id="WP_035973792.1">
    <property type="nucleotide sequence ID" value="NZ_CABVPR010000025.1"/>
</dbReference>
<proteinExistence type="predicted"/>
<dbReference type="Proteomes" id="UP000625568">
    <property type="component" value="Chromosome 2"/>
</dbReference>
<keyword evidence="2" id="KW-1185">Reference proteome</keyword>
<name>A0A892IBD5_9BURK</name>
<dbReference type="Pfam" id="PF15593">
    <property type="entry name" value="Imm42"/>
    <property type="match status" value="1"/>
</dbReference>
<evidence type="ECO:0000313" key="1">
    <source>
        <dbReference type="EMBL" id="QRO80395.1"/>
    </source>
</evidence>
<evidence type="ECO:0000313" key="2">
    <source>
        <dbReference type="Proteomes" id="UP000625568"/>
    </source>
</evidence>
<dbReference type="EMBL" id="CP069483">
    <property type="protein sequence ID" value="QRO80395.1"/>
    <property type="molecule type" value="Genomic_DNA"/>
</dbReference>
<sequence length="164" mass="18172">MLSGNPHTFAIWCDAVESWSTPAFANGCLGYFMGGKLVWSSNSTLGVDLSMLSRLHCMRNTVEDAELFHISPEDAYRELCNRAFPSMDSGAESNDFTHLVSAESLSDEGYYIFLVEYDESAKLIYGFKENSREAGEVVLVRGEFQSVVRDVLAKSPKDFNAGSL</sequence>
<organism evidence="1 2">
    <name type="scientific">Burkholderia dolosa</name>
    <dbReference type="NCBI Taxonomy" id="152500"/>
    <lineage>
        <taxon>Bacteria</taxon>
        <taxon>Pseudomonadati</taxon>
        <taxon>Pseudomonadota</taxon>
        <taxon>Betaproteobacteria</taxon>
        <taxon>Burkholderiales</taxon>
        <taxon>Burkholderiaceae</taxon>
        <taxon>Burkholderia</taxon>
        <taxon>Burkholderia cepacia complex</taxon>
    </lineage>
</organism>
<dbReference type="GeneID" id="93130350"/>
<gene>
    <name evidence="1" type="ORF">I6K02_18890</name>
</gene>
<protein>
    <submittedName>
        <fullName evidence="1">Immunity 42 family protein</fullName>
    </submittedName>
</protein>